<comment type="caution">
    <text evidence="2">The sequence shown here is derived from an EMBL/GenBank/DDBJ whole genome shotgun (WGS) entry which is preliminary data.</text>
</comment>
<feature type="non-terminal residue" evidence="2">
    <location>
        <position position="45"/>
    </location>
</feature>
<sequence length="45" mass="4490">MASNLTYATEAAKLAGLGSDLTSKLSTVFVPSDEALAAYAAANPS</sequence>
<dbReference type="SUPFAM" id="SSF82153">
    <property type="entry name" value="FAS1 domain"/>
    <property type="match status" value="1"/>
</dbReference>
<evidence type="ECO:0000259" key="1">
    <source>
        <dbReference type="PROSITE" id="PS50213"/>
    </source>
</evidence>
<dbReference type="InterPro" id="IPR000782">
    <property type="entry name" value="FAS1_domain"/>
</dbReference>
<evidence type="ECO:0000313" key="2">
    <source>
        <dbReference type="EMBL" id="GFH07958.1"/>
    </source>
</evidence>
<dbReference type="EMBL" id="BLLF01000128">
    <property type="protein sequence ID" value="GFH07958.1"/>
    <property type="molecule type" value="Genomic_DNA"/>
</dbReference>
<reference evidence="2 3" key="1">
    <citation type="submission" date="2020-02" db="EMBL/GenBank/DDBJ databases">
        <title>Draft genome sequence of Haematococcus lacustris strain NIES-144.</title>
        <authorList>
            <person name="Morimoto D."/>
            <person name="Nakagawa S."/>
            <person name="Yoshida T."/>
            <person name="Sawayama S."/>
        </authorList>
    </citation>
    <scope>NUCLEOTIDE SEQUENCE [LARGE SCALE GENOMIC DNA]</scope>
    <source>
        <strain evidence="2 3">NIES-144</strain>
    </source>
</reference>
<dbReference type="PROSITE" id="PS50213">
    <property type="entry name" value="FAS1"/>
    <property type="match status" value="1"/>
</dbReference>
<accession>A0A699YJ85</accession>
<gene>
    <name evidence="2" type="ORF">HaLaN_02845</name>
</gene>
<feature type="non-terminal residue" evidence="2">
    <location>
        <position position="1"/>
    </location>
</feature>
<dbReference type="AlphaFoldDB" id="A0A699YJ85"/>
<protein>
    <recommendedName>
        <fullName evidence="1">FAS1 domain-containing protein</fullName>
    </recommendedName>
</protein>
<dbReference type="Proteomes" id="UP000485058">
    <property type="component" value="Unassembled WGS sequence"/>
</dbReference>
<organism evidence="2 3">
    <name type="scientific">Haematococcus lacustris</name>
    <name type="common">Green alga</name>
    <name type="synonym">Haematococcus pluvialis</name>
    <dbReference type="NCBI Taxonomy" id="44745"/>
    <lineage>
        <taxon>Eukaryota</taxon>
        <taxon>Viridiplantae</taxon>
        <taxon>Chlorophyta</taxon>
        <taxon>core chlorophytes</taxon>
        <taxon>Chlorophyceae</taxon>
        <taxon>CS clade</taxon>
        <taxon>Chlamydomonadales</taxon>
        <taxon>Haematococcaceae</taxon>
        <taxon>Haematococcus</taxon>
    </lineage>
</organism>
<evidence type="ECO:0000313" key="3">
    <source>
        <dbReference type="Proteomes" id="UP000485058"/>
    </source>
</evidence>
<feature type="domain" description="FAS1" evidence="1">
    <location>
        <begin position="1"/>
        <end position="45"/>
    </location>
</feature>
<dbReference type="InterPro" id="IPR036378">
    <property type="entry name" value="FAS1_dom_sf"/>
</dbReference>
<keyword evidence="3" id="KW-1185">Reference proteome</keyword>
<proteinExistence type="predicted"/>
<name>A0A699YJ85_HAELA</name>